<dbReference type="Gene3D" id="3.90.550.10">
    <property type="entry name" value="Spore Coat Polysaccharide Biosynthesis Protein SpsA, Chain A"/>
    <property type="match status" value="1"/>
</dbReference>
<keyword evidence="4" id="KW-1185">Reference proteome</keyword>
<gene>
    <name evidence="3" type="ORF">O0V09_01255</name>
</gene>
<sequence>MKNIAIIQARMSSRRLPGKVLADLCGRPMLLQQIERVRRSQKIDHLMVATSDHVSDDPIESVCANENIDVYRGSLDDVLARYISAADDYLLKAKQPSNQRLNIIRLTADCPLIDSELIDHILKVHDENNNDYTSNNIVPSFPDGLDVEVVSYEILSKINKSASIKSHREHVTLYIKDNQHLFKVGNVVNDVDLSMCRWTVDEPEDLEFVRHIYEHFGNCDFSMKDIEAYIINNPELQKINHHIGRDEGLLKSRYIDTLLASKHCSLSHQAQATAKLLIAGESQLLSKRPDQFCDSVWPSYFSRAKGASVWDLDGNQYIDMSIGGIGATVLGYADDDVDNAVIASIKSGVASSLNCTEEIELAEKLCRLHPWADKARFARTGGEAMAIAVRIARAASGKDKVAFCGYHGWHDWYLAANLSHGDNLNGHLLPGLSPIGVPKALAGTALPFKYNDLLSLETILKDNQGEIAAIVMEPIRNIVPKDDFLLGVRRLADQYEVVLVIDEISAGFRMANGGAHLSLGLEPDIAVFSKALANGYAMAAVIGKAKYMNAVNETFISSTNWTERVGPTAALATLNKIEANNVPQRLMDNGKKIQDIWRSLADKHDINITVYGLYPISGFSFDYSDSQAIKSLFVQLMLGQNILATTAYYAMYSHDEQMIEKYQSAADLAFGAIAYCIKNNNVYDYLQGSPAANGFKRMT</sequence>
<dbReference type="Proteomes" id="UP001069090">
    <property type="component" value="Unassembled WGS sequence"/>
</dbReference>
<protein>
    <submittedName>
        <fullName evidence="3">Aminotransferase class III-fold pyridoxal phosphate-dependent enzyme</fullName>
    </submittedName>
</protein>
<dbReference type="PROSITE" id="PS00600">
    <property type="entry name" value="AA_TRANSFER_CLASS_3"/>
    <property type="match status" value="1"/>
</dbReference>
<dbReference type="SUPFAM" id="SSF53383">
    <property type="entry name" value="PLP-dependent transferases"/>
    <property type="match status" value="1"/>
</dbReference>
<dbReference type="GO" id="GO:0030170">
    <property type="term" value="F:pyridoxal phosphate binding"/>
    <property type="evidence" value="ECO:0007669"/>
    <property type="project" value="InterPro"/>
</dbReference>
<accession>A0A9J6RGN0</accession>
<evidence type="ECO:0000313" key="4">
    <source>
        <dbReference type="Proteomes" id="UP001069090"/>
    </source>
</evidence>
<dbReference type="EMBL" id="JAPTGG010000001">
    <property type="protein sequence ID" value="MCZ0863806.1"/>
    <property type="molecule type" value="Genomic_DNA"/>
</dbReference>
<dbReference type="GO" id="GO:0008483">
    <property type="term" value="F:transaminase activity"/>
    <property type="evidence" value="ECO:0007669"/>
    <property type="project" value="UniProtKB-KW"/>
</dbReference>
<proteinExistence type="predicted"/>
<dbReference type="InterPro" id="IPR015422">
    <property type="entry name" value="PyrdxlP-dep_Trfase_small"/>
</dbReference>
<keyword evidence="3" id="KW-0808">Transferase</keyword>
<organism evidence="3 4">
    <name type="scientific">Dasania phycosphaerae</name>
    <dbReference type="NCBI Taxonomy" id="2950436"/>
    <lineage>
        <taxon>Bacteria</taxon>
        <taxon>Pseudomonadati</taxon>
        <taxon>Pseudomonadota</taxon>
        <taxon>Gammaproteobacteria</taxon>
        <taxon>Cellvibrionales</taxon>
        <taxon>Spongiibacteraceae</taxon>
        <taxon>Dasania</taxon>
    </lineage>
</organism>
<dbReference type="InterPro" id="IPR015424">
    <property type="entry name" value="PyrdxlP-dep_Trfase"/>
</dbReference>
<dbReference type="Pfam" id="PF02348">
    <property type="entry name" value="CTP_transf_3"/>
    <property type="match status" value="1"/>
</dbReference>
<dbReference type="RefSeq" id="WP_258329949.1">
    <property type="nucleotide sequence ID" value="NZ_JAPTGG010000001.1"/>
</dbReference>
<dbReference type="Pfam" id="PF00202">
    <property type="entry name" value="Aminotran_3"/>
    <property type="match status" value="1"/>
</dbReference>
<dbReference type="Gene3D" id="3.90.1150.10">
    <property type="entry name" value="Aspartate Aminotransferase, domain 1"/>
    <property type="match status" value="1"/>
</dbReference>
<dbReference type="CDD" id="cd02518">
    <property type="entry name" value="GT2_SpsF"/>
    <property type="match status" value="1"/>
</dbReference>
<evidence type="ECO:0000256" key="1">
    <source>
        <dbReference type="ARBA" id="ARBA00001933"/>
    </source>
</evidence>
<name>A0A9J6RGN0_9GAMM</name>
<dbReference type="SUPFAM" id="SSF53448">
    <property type="entry name" value="Nucleotide-diphospho-sugar transferases"/>
    <property type="match status" value="1"/>
</dbReference>
<keyword evidence="2" id="KW-0663">Pyridoxal phosphate</keyword>
<dbReference type="PANTHER" id="PTHR43713">
    <property type="entry name" value="GLUTAMATE-1-SEMIALDEHYDE 2,1-AMINOMUTASE"/>
    <property type="match status" value="1"/>
</dbReference>
<keyword evidence="3" id="KW-0032">Aminotransferase</keyword>
<dbReference type="PANTHER" id="PTHR43713:SF3">
    <property type="entry name" value="GLUTAMATE-1-SEMIALDEHYDE 2,1-AMINOMUTASE 1, CHLOROPLASTIC-RELATED"/>
    <property type="match status" value="1"/>
</dbReference>
<dbReference type="AlphaFoldDB" id="A0A9J6RGN0"/>
<dbReference type="InterPro" id="IPR003329">
    <property type="entry name" value="Cytidylyl_trans"/>
</dbReference>
<comment type="cofactor">
    <cofactor evidence="1">
        <name>pyridoxal 5'-phosphate</name>
        <dbReference type="ChEBI" id="CHEBI:597326"/>
    </cofactor>
</comment>
<evidence type="ECO:0000256" key="2">
    <source>
        <dbReference type="ARBA" id="ARBA00022898"/>
    </source>
</evidence>
<comment type="caution">
    <text evidence="3">The sequence shown here is derived from an EMBL/GenBank/DDBJ whole genome shotgun (WGS) entry which is preliminary data.</text>
</comment>
<dbReference type="InterPro" id="IPR049704">
    <property type="entry name" value="Aminotrans_3_PPA_site"/>
</dbReference>
<dbReference type="Gene3D" id="3.40.640.10">
    <property type="entry name" value="Type I PLP-dependent aspartate aminotransferase-like (Major domain)"/>
    <property type="match status" value="1"/>
</dbReference>
<dbReference type="InterPro" id="IPR005814">
    <property type="entry name" value="Aminotrans_3"/>
</dbReference>
<evidence type="ECO:0000313" key="3">
    <source>
        <dbReference type="EMBL" id="MCZ0863806.1"/>
    </source>
</evidence>
<dbReference type="InterPro" id="IPR029044">
    <property type="entry name" value="Nucleotide-diphossugar_trans"/>
</dbReference>
<reference evidence="3 4" key="1">
    <citation type="submission" date="2022-12" db="EMBL/GenBank/DDBJ databases">
        <title>Dasania phycosphaerae sp. nov., isolated from particulate material of the south coast of Korea.</title>
        <authorList>
            <person name="Jiang Y."/>
        </authorList>
    </citation>
    <scope>NUCLEOTIDE SEQUENCE [LARGE SCALE GENOMIC DNA]</scope>
    <source>
        <strain evidence="3 4">GY-19</strain>
    </source>
</reference>
<dbReference type="InterPro" id="IPR015421">
    <property type="entry name" value="PyrdxlP-dep_Trfase_major"/>
</dbReference>